<dbReference type="AlphaFoldDB" id="A0A5C6CEG7"/>
<evidence type="ECO:0000256" key="1">
    <source>
        <dbReference type="SAM" id="Phobius"/>
    </source>
</evidence>
<feature type="transmembrane region" description="Helical" evidence="1">
    <location>
        <begin position="216"/>
        <end position="234"/>
    </location>
</feature>
<organism evidence="2 3">
    <name type="scientific">Novipirellula galeiformis</name>
    <dbReference type="NCBI Taxonomy" id="2528004"/>
    <lineage>
        <taxon>Bacteria</taxon>
        <taxon>Pseudomonadati</taxon>
        <taxon>Planctomycetota</taxon>
        <taxon>Planctomycetia</taxon>
        <taxon>Pirellulales</taxon>
        <taxon>Pirellulaceae</taxon>
        <taxon>Novipirellula</taxon>
    </lineage>
</organism>
<dbReference type="EMBL" id="SJPT01000005">
    <property type="protein sequence ID" value="TWU22147.1"/>
    <property type="molecule type" value="Genomic_DNA"/>
</dbReference>
<evidence type="ECO:0000313" key="3">
    <source>
        <dbReference type="Proteomes" id="UP000316304"/>
    </source>
</evidence>
<keyword evidence="1" id="KW-1133">Transmembrane helix</keyword>
<sequence length="237" mass="24987">MATRNDSRFCSRGLYKAPVVITKLPRWVEIGGFWLSCIAGSINAIGLLGFKYQAVSHLTGTSTLLGVSLAAANLFDCAHLLGITLAFVFGAAVAGALVGNAALQLGRRYGIALVLESLLLLAAMFALLSTDSTSGHLLASAACGLQNGMVSTYSGAVVRTTHVSGLFTDLGTMLGTWFRGHPFNSRQAILYLLLIVGFVLGGIIGAFLFERYQFHAMLFPALGALALAAIYWVLGNP</sequence>
<protein>
    <recommendedName>
        <fullName evidence="4">DUF1275 domain-containing protein</fullName>
    </recommendedName>
</protein>
<dbReference type="InterPro" id="IPR010699">
    <property type="entry name" value="DUF1275"/>
</dbReference>
<evidence type="ECO:0008006" key="4">
    <source>
        <dbReference type="Google" id="ProtNLM"/>
    </source>
</evidence>
<feature type="transmembrane region" description="Helical" evidence="1">
    <location>
        <begin position="188"/>
        <end position="209"/>
    </location>
</feature>
<dbReference type="PANTHER" id="PTHR37314">
    <property type="entry name" value="SLR0142 PROTEIN"/>
    <property type="match status" value="1"/>
</dbReference>
<feature type="transmembrane region" description="Helical" evidence="1">
    <location>
        <begin position="110"/>
        <end position="128"/>
    </location>
</feature>
<name>A0A5C6CEG7_9BACT</name>
<keyword evidence="3" id="KW-1185">Reference proteome</keyword>
<proteinExistence type="predicted"/>
<gene>
    <name evidence="2" type="ORF">Pla52o_32000</name>
</gene>
<keyword evidence="1" id="KW-0472">Membrane</keyword>
<feature type="transmembrane region" description="Helical" evidence="1">
    <location>
        <begin position="81"/>
        <end position="103"/>
    </location>
</feature>
<comment type="caution">
    <text evidence="2">The sequence shown here is derived from an EMBL/GenBank/DDBJ whole genome shotgun (WGS) entry which is preliminary data.</text>
</comment>
<reference evidence="2 3" key="1">
    <citation type="submission" date="2019-02" db="EMBL/GenBank/DDBJ databases">
        <title>Deep-cultivation of Planctomycetes and their phenomic and genomic characterization uncovers novel biology.</title>
        <authorList>
            <person name="Wiegand S."/>
            <person name="Jogler M."/>
            <person name="Boedeker C."/>
            <person name="Pinto D."/>
            <person name="Vollmers J."/>
            <person name="Rivas-Marin E."/>
            <person name="Kohn T."/>
            <person name="Peeters S.H."/>
            <person name="Heuer A."/>
            <person name="Rast P."/>
            <person name="Oberbeckmann S."/>
            <person name="Bunk B."/>
            <person name="Jeske O."/>
            <person name="Meyerdierks A."/>
            <person name="Storesund J.E."/>
            <person name="Kallscheuer N."/>
            <person name="Luecker S."/>
            <person name="Lage O.M."/>
            <person name="Pohl T."/>
            <person name="Merkel B.J."/>
            <person name="Hornburger P."/>
            <person name="Mueller R.-W."/>
            <person name="Bruemmer F."/>
            <person name="Labrenz M."/>
            <person name="Spormann A.M."/>
            <person name="Op Den Camp H."/>
            <person name="Overmann J."/>
            <person name="Amann R."/>
            <person name="Jetten M.S.M."/>
            <person name="Mascher T."/>
            <person name="Medema M.H."/>
            <person name="Devos D.P."/>
            <person name="Kaster A.-K."/>
            <person name="Ovreas L."/>
            <person name="Rohde M."/>
            <person name="Galperin M.Y."/>
            <person name="Jogler C."/>
        </authorList>
    </citation>
    <scope>NUCLEOTIDE SEQUENCE [LARGE SCALE GENOMIC DNA]</scope>
    <source>
        <strain evidence="2 3">Pla52o</strain>
    </source>
</reference>
<evidence type="ECO:0000313" key="2">
    <source>
        <dbReference type="EMBL" id="TWU22147.1"/>
    </source>
</evidence>
<feature type="transmembrane region" description="Helical" evidence="1">
    <location>
        <begin position="32"/>
        <end position="50"/>
    </location>
</feature>
<dbReference type="PANTHER" id="PTHR37314:SF4">
    <property type="entry name" value="UPF0700 TRANSMEMBRANE PROTEIN YOAK"/>
    <property type="match status" value="1"/>
</dbReference>
<accession>A0A5C6CEG7</accession>
<dbReference type="Pfam" id="PF06912">
    <property type="entry name" value="DUF1275"/>
    <property type="match status" value="1"/>
</dbReference>
<keyword evidence="1" id="KW-0812">Transmembrane</keyword>
<dbReference type="Proteomes" id="UP000316304">
    <property type="component" value="Unassembled WGS sequence"/>
</dbReference>